<dbReference type="GO" id="GO:0005975">
    <property type="term" value="P:carbohydrate metabolic process"/>
    <property type="evidence" value="ECO:0007669"/>
    <property type="project" value="InterPro"/>
</dbReference>
<evidence type="ECO:0000313" key="1">
    <source>
        <dbReference type="EMBL" id="GGB21098.1"/>
    </source>
</evidence>
<dbReference type="InterPro" id="IPR018763">
    <property type="entry name" value="DUF2334"/>
</dbReference>
<comment type="caution">
    <text evidence="1">The sequence shown here is derived from an EMBL/GenBank/DDBJ whole genome shotgun (WGS) entry which is preliminary data.</text>
</comment>
<dbReference type="AlphaFoldDB" id="A0A916WQK0"/>
<proteinExistence type="predicted"/>
<organism evidence="1 2">
    <name type="scientific">Gordonia jinhuaensis</name>
    <dbReference type="NCBI Taxonomy" id="1517702"/>
    <lineage>
        <taxon>Bacteria</taxon>
        <taxon>Bacillati</taxon>
        <taxon>Actinomycetota</taxon>
        <taxon>Actinomycetes</taxon>
        <taxon>Mycobacteriales</taxon>
        <taxon>Gordoniaceae</taxon>
        <taxon>Gordonia</taxon>
    </lineage>
</organism>
<dbReference type="EMBL" id="BMGC01000003">
    <property type="protein sequence ID" value="GGB21098.1"/>
    <property type="molecule type" value="Genomic_DNA"/>
</dbReference>
<keyword evidence="2" id="KW-1185">Reference proteome</keyword>
<gene>
    <name evidence="1" type="ORF">GCM10011489_06560</name>
</gene>
<name>A0A916WQK0_9ACTN</name>
<dbReference type="SUPFAM" id="SSF88713">
    <property type="entry name" value="Glycoside hydrolase/deacetylase"/>
    <property type="match status" value="1"/>
</dbReference>
<evidence type="ECO:0008006" key="3">
    <source>
        <dbReference type="Google" id="ProtNLM"/>
    </source>
</evidence>
<reference evidence="1" key="2">
    <citation type="submission" date="2020-09" db="EMBL/GenBank/DDBJ databases">
        <authorList>
            <person name="Sun Q."/>
            <person name="Zhou Y."/>
        </authorList>
    </citation>
    <scope>NUCLEOTIDE SEQUENCE</scope>
    <source>
        <strain evidence="1">CGMCC 1.12827</strain>
    </source>
</reference>
<dbReference type="Pfam" id="PF10096">
    <property type="entry name" value="DUF2334"/>
    <property type="match status" value="1"/>
</dbReference>
<protein>
    <recommendedName>
        <fullName evidence="3">DUF2334 domain-containing protein</fullName>
    </recommendedName>
</protein>
<dbReference type="Gene3D" id="3.20.20.370">
    <property type="entry name" value="Glycoside hydrolase/deacetylase"/>
    <property type="match status" value="1"/>
</dbReference>
<accession>A0A916WQK0</accession>
<dbReference type="RefSeq" id="WP_188585151.1">
    <property type="nucleotide sequence ID" value="NZ_BMGC01000003.1"/>
</dbReference>
<evidence type="ECO:0000313" key="2">
    <source>
        <dbReference type="Proteomes" id="UP000621454"/>
    </source>
</evidence>
<dbReference type="InterPro" id="IPR011330">
    <property type="entry name" value="Glyco_hydro/deAcase_b/a-brl"/>
</dbReference>
<sequence>MTGLLVVSVSGLRERTLTSSAEFANALGERGLPLSWLVAPRRKHGYRLGEDSATCDWLRTRRIGSGRTPADAVVLHGYDQASTRQRRAEFATISRHEAMLRLTAADRALEQAGLRTRIFAAPRWSASPGAVAALPAVGFRVNAGFGVVEDLRSGTQVRGRVIGIGDGFPDDAWWLRMLMRTAGRTARRGGVVRLHVAARHLGEPLVARTLCDCVDVALHHGLRPATYADRLADLASAPGVGGTEISVTSTPEIDVTVA</sequence>
<reference evidence="1" key="1">
    <citation type="journal article" date="2014" name="Int. J. Syst. Evol. Microbiol.">
        <title>Complete genome sequence of Corynebacterium casei LMG S-19264T (=DSM 44701T), isolated from a smear-ripened cheese.</title>
        <authorList>
            <consortium name="US DOE Joint Genome Institute (JGI-PGF)"/>
            <person name="Walter F."/>
            <person name="Albersmeier A."/>
            <person name="Kalinowski J."/>
            <person name="Ruckert C."/>
        </authorList>
    </citation>
    <scope>NUCLEOTIDE SEQUENCE</scope>
    <source>
        <strain evidence="1">CGMCC 1.12827</strain>
    </source>
</reference>
<dbReference type="Proteomes" id="UP000621454">
    <property type="component" value="Unassembled WGS sequence"/>
</dbReference>